<dbReference type="InterPro" id="IPR026966">
    <property type="entry name" value="Neurofascin/L1/NrCAM_C"/>
</dbReference>
<keyword evidence="4" id="KW-0472">Membrane</keyword>
<dbReference type="GeneTree" id="ENSGT00940000181310"/>
<protein>
    <recommendedName>
        <fullName evidence="6">Neurofascin/L1/NrCAM C-terminal domain-containing protein</fullName>
    </recommendedName>
</protein>
<evidence type="ECO:0000256" key="3">
    <source>
        <dbReference type="ARBA" id="ARBA00022989"/>
    </source>
</evidence>
<accession>A0A3Q2WC22</accession>
<feature type="region of interest" description="Disordered" evidence="5">
    <location>
        <begin position="1"/>
        <end position="75"/>
    </location>
</feature>
<evidence type="ECO:0000256" key="4">
    <source>
        <dbReference type="ARBA" id="ARBA00023136"/>
    </source>
</evidence>
<organism evidence="7 8">
    <name type="scientific">Haplochromis burtoni</name>
    <name type="common">Burton's mouthbrooder</name>
    <name type="synonym">Chromis burtoni</name>
    <dbReference type="NCBI Taxonomy" id="8153"/>
    <lineage>
        <taxon>Eukaryota</taxon>
        <taxon>Metazoa</taxon>
        <taxon>Chordata</taxon>
        <taxon>Craniata</taxon>
        <taxon>Vertebrata</taxon>
        <taxon>Euteleostomi</taxon>
        <taxon>Actinopterygii</taxon>
        <taxon>Neopterygii</taxon>
        <taxon>Teleostei</taxon>
        <taxon>Neoteleostei</taxon>
        <taxon>Acanthomorphata</taxon>
        <taxon>Ovalentaria</taxon>
        <taxon>Cichlomorphae</taxon>
        <taxon>Cichliformes</taxon>
        <taxon>Cichlidae</taxon>
        <taxon>African cichlids</taxon>
        <taxon>Pseudocrenilabrinae</taxon>
        <taxon>Haplochromini</taxon>
        <taxon>Haplochromis</taxon>
    </lineage>
</organism>
<dbReference type="Pfam" id="PF13882">
    <property type="entry name" value="Bravo_FIGEY"/>
    <property type="match status" value="1"/>
</dbReference>
<name>A0A3Q2WC22_HAPBU</name>
<dbReference type="Ensembl" id="ENSHBUT00000011322.1">
    <property type="protein sequence ID" value="ENSHBUP00000023368.1"/>
    <property type="gene ID" value="ENSHBUG00000004108.1"/>
</dbReference>
<evidence type="ECO:0000256" key="5">
    <source>
        <dbReference type="SAM" id="MobiDB-lite"/>
    </source>
</evidence>
<keyword evidence="8" id="KW-1185">Reference proteome</keyword>
<evidence type="ECO:0000259" key="6">
    <source>
        <dbReference type="Pfam" id="PF13882"/>
    </source>
</evidence>
<reference evidence="7" key="1">
    <citation type="submission" date="2025-08" db="UniProtKB">
        <authorList>
            <consortium name="Ensembl"/>
        </authorList>
    </citation>
    <scope>IDENTIFICATION</scope>
</reference>
<dbReference type="OMA" id="HNKGNDE"/>
<keyword evidence="2" id="KW-0812">Transmembrane</keyword>
<evidence type="ECO:0000256" key="1">
    <source>
        <dbReference type="ARBA" id="ARBA00004167"/>
    </source>
</evidence>
<comment type="subcellular location">
    <subcellularLocation>
        <location evidence="1">Membrane</location>
        <topology evidence="1">Single-pass membrane protein</topology>
    </subcellularLocation>
</comment>
<evidence type="ECO:0000313" key="7">
    <source>
        <dbReference type="Ensembl" id="ENSHBUP00000023368.1"/>
    </source>
</evidence>
<evidence type="ECO:0000256" key="2">
    <source>
        <dbReference type="ARBA" id="ARBA00022692"/>
    </source>
</evidence>
<dbReference type="Proteomes" id="UP000264840">
    <property type="component" value="Unplaced"/>
</dbReference>
<proteinExistence type="predicted"/>
<dbReference type="AlphaFoldDB" id="A0A3Q2WC22"/>
<reference evidence="7" key="2">
    <citation type="submission" date="2025-09" db="UniProtKB">
        <authorList>
            <consortium name="Ensembl"/>
        </authorList>
    </citation>
    <scope>IDENTIFICATION</scope>
</reference>
<evidence type="ECO:0000313" key="8">
    <source>
        <dbReference type="Proteomes" id="UP000264840"/>
    </source>
</evidence>
<sequence>MENIRDSDEKPLKGGSLCSLKGDDATGDSVSRYTLGDYADGGREFNEDGSFIGEYSGHRHRGSVSEPKGPSLVNV</sequence>
<dbReference type="GO" id="GO:0016020">
    <property type="term" value="C:membrane"/>
    <property type="evidence" value="ECO:0007669"/>
    <property type="project" value="UniProtKB-SubCell"/>
</dbReference>
<feature type="compositionally biased region" description="Basic and acidic residues" evidence="5">
    <location>
        <begin position="1"/>
        <end position="12"/>
    </location>
</feature>
<feature type="domain" description="Neurofascin/L1/NrCAM C-terminal" evidence="6">
    <location>
        <begin position="3"/>
        <end position="59"/>
    </location>
</feature>
<keyword evidence="3" id="KW-1133">Transmembrane helix</keyword>
<dbReference type="STRING" id="8153.ENSHBUP00000023368"/>